<comment type="caution">
    <text evidence="2">The sequence shown here is derived from an EMBL/GenBank/DDBJ whole genome shotgun (WGS) entry which is preliminary data.</text>
</comment>
<evidence type="ECO:0000256" key="1">
    <source>
        <dbReference type="SAM" id="MobiDB-lite"/>
    </source>
</evidence>
<dbReference type="AlphaFoldDB" id="A0A392PI94"/>
<dbReference type="Proteomes" id="UP000265520">
    <property type="component" value="Unassembled WGS sequence"/>
</dbReference>
<name>A0A392PI94_9FABA</name>
<sequence>MIAQSIKRMVTGPDSYIGHPFVITTLCDKLQVPVDDNDTIMRPPEPLGRRFFRMAHRDLQVAETAAATPQPPHPTQQQEQH</sequence>
<dbReference type="EMBL" id="LXQA010080468">
    <property type="protein sequence ID" value="MCI11512.1"/>
    <property type="molecule type" value="Genomic_DNA"/>
</dbReference>
<evidence type="ECO:0000313" key="3">
    <source>
        <dbReference type="Proteomes" id="UP000265520"/>
    </source>
</evidence>
<accession>A0A392PI94</accession>
<proteinExistence type="predicted"/>
<organism evidence="2 3">
    <name type="scientific">Trifolium medium</name>
    <dbReference type="NCBI Taxonomy" id="97028"/>
    <lineage>
        <taxon>Eukaryota</taxon>
        <taxon>Viridiplantae</taxon>
        <taxon>Streptophyta</taxon>
        <taxon>Embryophyta</taxon>
        <taxon>Tracheophyta</taxon>
        <taxon>Spermatophyta</taxon>
        <taxon>Magnoliopsida</taxon>
        <taxon>eudicotyledons</taxon>
        <taxon>Gunneridae</taxon>
        <taxon>Pentapetalae</taxon>
        <taxon>rosids</taxon>
        <taxon>fabids</taxon>
        <taxon>Fabales</taxon>
        <taxon>Fabaceae</taxon>
        <taxon>Papilionoideae</taxon>
        <taxon>50 kb inversion clade</taxon>
        <taxon>NPAAA clade</taxon>
        <taxon>Hologalegina</taxon>
        <taxon>IRL clade</taxon>
        <taxon>Trifolieae</taxon>
        <taxon>Trifolium</taxon>
    </lineage>
</organism>
<evidence type="ECO:0000313" key="2">
    <source>
        <dbReference type="EMBL" id="MCI11512.1"/>
    </source>
</evidence>
<protein>
    <submittedName>
        <fullName evidence="2">Uncharacterized protein</fullName>
    </submittedName>
</protein>
<reference evidence="2 3" key="1">
    <citation type="journal article" date="2018" name="Front. Plant Sci.">
        <title>Red Clover (Trifolium pratense) and Zigzag Clover (T. medium) - A Picture of Genomic Similarities and Differences.</title>
        <authorList>
            <person name="Dluhosova J."/>
            <person name="Istvanek J."/>
            <person name="Nedelnik J."/>
            <person name="Repkova J."/>
        </authorList>
    </citation>
    <scope>NUCLEOTIDE SEQUENCE [LARGE SCALE GENOMIC DNA]</scope>
    <source>
        <strain evidence="3">cv. 10/8</strain>
        <tissue evidence="2">Leaf</tissue>
    </source>
</reference>
<keyword evidence="3" id="KW-1185">Reference proteome</keyword>
<feature type="region of interest" description="Disordered" evidence="1">
    <location>
        <begin position="59"/>
        <end position="81"/>
    </location>
</feature>